<dbReference type="PANTHER" id="PTHR42794:SF1">
    <property type="entry name" value="HEMIN IMPORT ATP-BINDING PROTEIN HMUV"/>
    <property type="match status" value="1"/>
</dbReference>
<evidence type="ECO:0000256" key="1">
    <source>
        <dbReference type="ARBA" id="ARBA00022448"/>
    </source>
</evidence>
<dbReference type="FunFam" id="3.40.50.300:FF:000134">
    <property type="entry name" value="Iron-enterobactin ABC transporter ATP-binding protein"/>
    <property type="match status" value="1"/>
</dbReference>
<evidence type="ECO:0000259" key="5">
    <source>
        <dbReference type="PROSITE" id="PS50893"/>
    </source>
</evidence>
<dbReference type="GO" id="GO:0016887">
    <property type="term" value="F:ATP hydrolysis activity"/>
    <property type="evidence" value="ECO:0007669"/>
    <property type="project" value="InterPro"/>
</dbReference>
<dbReference type="RefSeq" id="WP_188378405.1">
    <property type="nucleotide sequence ID" value="NZ_BMEL01000004.1"/>
</dbReference>
<keyword evidence="2" id="KW-0547">Nucleotide-binding</keyword>
<reference evidence="6" key="2">
    <citation type="submission" date="2020-09" db="EMBL/GenBank/DDBJ databases">
        <authorList>
            <person name="Sun Q."/>
            <person name="Zhou Y."/>
        </authorList>
    </citation>
    <scope>NUCLEOTIDE SEQUENCE</scope>
    <source>
        <strain evidence="6">CGMCC 1.12153</strain>
    </source>
</reference>
<dbReference type="CDD" id="cd03214">
    <property type="entry name" value="ABC_Iron-Siderophores_B12_Hemin"/>
    <property type="match status" value="1"/>
</dbReference>
<dbReference type="PANTHER" id="PTHR42794">
    <property type="entry name" value="HEMIN IMPORT ATP-BINDING PROTEIN HMUV"/>
    <property type="match status" value="1"/>
</dbReference>
<dbReference type="GO" id="GO:0005524">
    <property type="term" value="F:ATP binding"/>
    <property type="evidence" value="ECO:0007669"/>
    <property type="project" value="UniProtKB-KW"/>
</dbReference>
<dbReference type="InterPro" id="IPR002808">
    <property type="entry name" value="AdoCbi_amidolase"/>
</dbReference>
<organism evidence="6 7">
    <name type="scientific">Halobacillus andaensis</name>
    <dbReference type="NCBI Taxonomy" id="1176239"/>
    <lineage>
        <taxon>Bacteria</taxon>
        <taxon>Bacillati</taxon>
        <taxon>Bacillota</taxon>
        <taxon>Bacilli</taxon>
        <taxon>Bacillales</taxon>
        <taxon>Bacillaceae</taxon>
        <taxon>Halobacillus</taxon>
    </lineage>
</organism>
<gene>
    <name evidence="6" type="primary">yvrA</name>
    <name evidence="6" type="ORF">GCM10010954_30770</name>
</gene>
<dbReference type="Proteomes" id="UP000660110">
    <property type="component" value="Unassembled WGS sequence"/>
</dbReference>
<dbReference type="InterPro" id="IPR027417">
    <property type="entry name" value="P-loop_NTPase"/>
</dbReference>
<dbReference type="InterPro" id="IPR003593">
    <property type="entry name" value="AAA+_ATPase"/>
</dbReference>
<reference evidence="6" key="1">
    <citation type="journal article" date="2014" name="Int. J. Syst. Evol. Microbiol.">
        <title>Complete genome sequence of Corynebacterium casei LMG S-19264T (=DSM 44701T), isolated from a smear-ripened cheese.</title>
        <authorList>
            <consortium name="US DOE Joint Genome Institute (JGI-PGF)"/>
            <person name="Walter F."/>
            <person name="Albersmeier A."/>
            <person name="Kalinowski J."/>
            <person name="Ruckert C."/>
        </authorList>
    </citation>
    <scope>NUCLEOTIDE SEQUENCE</scope>
    <source>
        <strain evidence="6">CGMCC 1.12153</strain>
    </source>
</reference>
<keyword evidence="1" id="KW-0813">Transport</keyword>
<keyword evidence="3 6" id="KW-0067">ATP-binding</keyword>
<dbReference type="AlphaFoldDB" id="A0A917B8A5"/>
<keyword evidence="4" id="KW-1278">Translocase</keyword>
<evidence type="ECO:0000256" key="4">
    <source>
        <dbReference type="ARBA" id="ARBA00022967"/>
    </source>
</evidence>
<comment type="caution">
    <text evidence="6">The sequence shown here is derived from an EMBL/GenBank/DDBJ whole genome shotgun (WGS) entry which is preliminary data.</text>
</comment>
<accession>A0A917B8A5</accession>
<protein>
    <submittedName>
        <fullName evidence="6">ABC transporter ATP-binding protein YvrA</fullName>
    </submittedName>
</protein>
<evidence type="ECO:0000256" key="2">
    <source>
        <dbReference type="ARBA" id="ARBA00022741"/>
    </source>
</evidence>
<evidence type="ECO:0000313" key="6">
    <source>
        <dbReference type="EMBL" id="GGF29501.1"/>
    </source>
</evidence>
<dbReference type="Pfam" id="PF01955">
    <property type="entry name" value="CbiZ"/>
    <property type="match status" value="1"/>
</dbReference>
<dbReference type="SUPFAM" id="SSF52540">
    <property type="entry name" value="P-loop containing nucleoside triphosphate hydrolases"/>
    <property type="match status" value="1"/>
</dbReference>
<dbReference type="PROSITE" id="PS50893">
    <property type="entry name" value="ABC_TRANSPORTER_2"/>
    <property type="match status" value="1"/>
</dbReference>
<dbReference type="SMART" id="SM00382">
    <property type="entry name" value="AAA"/>
    <property type="match status" value="1"/>
</dbReference>
<name>A0A917B8A5_HALAA</name>
<proteinExistence type="predicted"/>
<dbReference type="EMBL" id="BMEL01000004">
    <property type="protein sequence ID" value="GGF29501.1"/>
    <property type="molecule type" value="Genomic_DNA"/>
</dbReference>
<dbReference type="InterPro" id="IPR003439">
    <property type="entry name" value="ABC_transporter-like_ATP-bd"/>
</dbReference>
<dbReference type="Pfam" id="PF00005">
    <property type="entry name" value="ABC_tran"/>
    <property type="match status" value="1"/>
</dbReference>
<feature type="domain" description="ABC transporter" evidence="5">
    <location>
        <begin position="2"/>
        <end position="239"/>
    </location>
</feature>
<evidence type="ECO:0000256" key="3">
    <source>
        <dbReference type="ARBA" id="ARBA00022840"/>
    </source>
</evidence>
<keyword evidence="7" id="KW-1185">Reference proteome</keyword>
<dbReference type="Gene3D" id="3.40.50.300">
    <property type="entry name" value="P-loop containing nucleotide triphosphate hydrolases"/>
    <property type="match status" value="1"/>
</dbReference>
<sequence length="487" mass="53802">MIEVQNVSGGYEEKPIVVHVDFSVSKGEFFGVVGPNGCGKTTLFKMMSGVLPLWSGTVSIDSRTIDQYDRKSLARKVATLPQIQQSYFTYSVDETVMMGRYAYQSGLFKQPSAEDEQVVERILHQMGLTQMRHLPITELSGGERQRVYLAQALSQEPDVLLLDEPTNHLDFSYQKQLLDELKQLTLTDELTVVSIFHDLNIASLYCDRLLLMEEGSIKKMGTPDAVMQKELLEGVYQSTIDVYANPSVASPQMNVMPGYLSSASSELSSELLQVSDEKILFQVKRPLKTFSSAVVGAGFGWYQNFVNYHVDKNFTCDAPDRFMKEKFHEWGLPEHETLAMMTAANVTNFAKRYVCENNFTLLVLVTAGTSNAVDVLYGAEHGFVATPGTVNTWVFVEGELSEQAFIQAVVTATEAKTKAFTDCEITDQLTGTMATGTSTDSILIASTQTGEHVEYAGPVTALGSTIGRAVYEATVEAIKNSFQGKRV</sequence>
<evidence type="ECO:0000313" key="7">
    <source>
        <dbReference type="Proteomes" id="UP000660110"/>
    </source>
</evidence>